<evidence type="ECO:0000313" key="3">
    <source>
        <dbReference type="Proteomes" id="UP001169066"/>
    </source>
</evidence>
<feature type="chain" id="PRO_5045526816" description="DUF302 domain-containing protein" evidence="1">
    <location>
        <begin position="20"/>
        <end position="331"/>
    </location>
</feature>
<organism evidence="2 3">
    <name type="scientific">Sulfurovum xiamenensis</name>
    <dbReference type="NCBI Taxonomy" id="3019066"/>
    <lineage>
        <taxon>Bacteria</taxon>
        <taxon>Pseudomonadati</taxon>
        <taxon>Campylobacterota</taxon>
        <taxon>Epsilonproteobacteria</taxon>
        <taxon>Campylobacterales</taxon>
        <taxon>Sulfurovaceae</taxon>
        <taxon>Sulfurovum</taxon>
    </lineage>
</organism>
<dbReference type="SUPFAM" id="SSF103247">
    <property type="entry name" value="TT1751-like"/>
    <property type="match status" value="2"/>
</dbReference>
<dbReference type="Proteomes" id="UP001169066">
    <property type="component" value="Unassembled WGS sequence"/>
</dbReference>
<dbReference type="InterPro" id="IPR035923">
    <property type="entry name" value="TT1751-like_sf"/>
</dbReference>
<evidence type="ECO:0000256" key="1">
    <source>
        <dbReference type="SAM" id="SignalP"/>
    </source>
</evidence>
<evidence type="ECO:0000313" key="2">
    <source>
        <dbReference type="EMBL" id="MDM5264025.1"/>
    </source>
</evidence>
<dbReference type="Gene3D" id="3.30.310.70">
    <property type="entry name" value="TT1751-like domain"/>
    <property type="match status" value="1"/>
</dbReference>
<dbReference type="RefSeq" id="WP_289401961.1">
    <property type="nucleotide sequence ID" value="NZ_JAQIBC010000004.1"/>
</dbReference>
<proteinExistence type="predicted"/>
<gene>
    <name evidence="2" type="ORF">PF327_07415</name>
</gene>
<sequence length="331" mass="38282">MKLKRVILAFLMLFGLAQADVPSNAAETKLTAELWGNEGNQAVQLDSLIKKINTIGYSVVQANRNIQVHWQNMFNEKTLEMISFYGLVNIEALRPLLLKNPDFGAYAPFNFFGYKTLDKEDNNTWYGHLTPNTMLDIIGEKDAETRKEFTDMVGSFDALVEKEMKPTKSKRFEHSKPLPKNGLTRMVKKFERTDDLETFVEEFVMDHDGRFSQHHFVIAGFIDFKFEYADMEMEFDKYDAYWVSMLCHFEFSNSIFNRGMPQAGMFAPCSVYFYVPKGTNELHVGYASVDNWINALDFKDQKRIDHMRAIDAEVVETFKEMGFEVVTLGKD</sequence>
<keyword evidence="1" id="KW-0732">Signal</keyword>
<protein>
    <recommendedName>
        <fullName evidence="4">DUF302 domain-containing protein</fullName>
    </recommendedName>
</protein>
<feature type="signal peptide" evidence="1">
    <location>
        <begin position="1"/>
        <end position="19"/>
    </location>
</feature>
<accession>A0ABT7QSG3</accession>
<name>A0ABT7QSG3_9BACT</name>
<comment type="caution">
    <text evidence="2">The sequence shown here is derived from an EMBL/GenBank/DDBJ whole genome shotgun (WGS) entry which is preliminary data.</text>
</comment>
<evidence type="ECO:0008006" key="4">
    <source>
        <dbReference type="Google" id="ProtNLM"/>
    </source>
</evidence>
<reference evidence="2" key="1">
    <citation type="submission" date="2023-01" db="EMBL/GenBank/DDBJ databases">
        <title>Sulfurovum sp. XTW-4 genome assembly.</title>
        <authorList>
            <person name="Wang J."/>
        </authorList>
    </citation>
    <scope>NUCLEOTIDE SEQUENCE</scope>
    <source>
        <strain evidence="2">XTW-4</strain>
    </source>
</reference>
<keyword evidence="3" id="KW-1185">Reference proteome</keyword>
<dbReference type="EMBL" id="JAQIBC010000004">
    <property type="protein sequence ID" value="MDM5264025.1"/>
    <property type="molecule type" value="Genomic_DNA"/>
</dbReference>